<dbReference type="RefSeq" id="WP_080320863.1">
    <property type="nucleotide sequence ID" value="NZ_CP078110.1"/>
</dbReference>
<dbReference type="Proteomes" id="UP000244856">
    <property type="component" value="Unassembled WGS sequence"/>
</dbReference>
<evidence type="ECO:0000313" key="1">
    <source>
        <dbReference type="EMBL" id="PUW04879.1"/>
    </source>
</evidence>
<evidence type="ECO:0000313" key="2">
    <source>
        <dbReference type="Proteomes" id="UP000244856"/>
    </source>
</evidence>
<dbReference type="EMBL" id="NCTU01000005">
    <property type="protein sequence ID" value="PUW04879.1"/>
    <property type="molecule type" value="Genomic_DNA"/>
</dbReference>
<reference evidence="1 2" key="1">
    <citation type="submission" date="2017-04" db="EMBL/GenBank/DDBJ databases">
        <title>Cronobacter sakazakii, ST83 Lineage Isolates.</title>
        <authorList>
            <person name="Chase H."/>
            <person name="Tall B."/>
            <person name="Gopinath G."/>
            <person name="Lehner A."/>
        </authorList>
    </citation>
    <scope>NUCLEOTIDE SEQUENCE [LARGE SCALE GENOMIC DNA]</scope>
    <source>
        <strain evidence="1 2">MOD1_Comp15</strain>
    </source>
</reference>
<name>A0AA45C0U4_CROSK</name>
<protein>
    <submittedName>
        <fullName evidence="1">Uncharacterized protein</fullName>
    </submittedName>
</protein>
<dbReference type="AlphaFoldDB" id="A0AA45C0U4"/>
<organism evidence="1 2">
    <name type="scientific">Cronobacter sakazakii</name>
    <name type="common">Enterobacter sakazakii</name>
    <dbReference type="NCBI Taxonomy" id="28141"/>
    <lineage>
        <taxon>Bacteria</taxon>
        <taxon>Pseudomonadati</taxon>
        <taxon>Pseudomonadota</taxon>
        <taxon>Gammaproteobacteria</taxon>
        <taxon>Enterobacterales</taxon>
        <taxon>Enterobacteriaceae</taxon>
        <taxon>Cronobacter</taxon>
    </lineage>
</organism>
<sequence>MKVIITPLYPADDGVMPGAHAPDRFLRAVIQAGRLAVRQADVKMRVKQAVGKDLYIHFPDAIYQRAAVKLRSRQ</sequence>
<comment type="caution">
    <text evidence="1">The sequence shown here is derived from an EMBL/GenBank/DDBJ whole genome shotgun (WGS) entry which is preliminary data.</text>
</comment>
<accession>A0AA45C0U4</accession>
<proteinExistence type="predicted"/>
<gene>
    <name evidence="1" type="ORF">B7T07_13660</name>
</gene>